<dbReference type="PRINTS" id="PR01397">
    <property type="entry name" value="DHBDHDRGNASE"/>
</dbReference>
<dbReference type="EC" id="1.3.1.28" evidence="6 8"/>
<dbReference type="NCBIfam" id="NF006074">
    <property type="entry name" value="PRK08220.1"/>
    <property type="match status" value="1"/>
</dbReference>
<dbReference type="FunFam" id="3.40.50.720:FF:000160">
    <property type="entry name" value="2,3-dihydro-2,3-dihydroxybenzoate dehydrogenase"/>
    <property type="match status" value="1"/>
</dbReference>
<dbReference type="InterPro" id="IPR020904">
    <property type="entry name" value="Sc_DH/Rdtase_CS"/>
</dbReference>
<dbReference type="GO" id="GO:0019290">
    <property type="term" value="P:siderophore biosynthetic process"/>
    <property type="evidence" value="ECO:0007669"/>
    <property type="project" value="InterPro"/>
</dbReference>
<evidence type="ECO:0000256" key="5">
    <source>
        <dbReference type="ARBA" id="ARBA00052874"/>
    </source>
</evidence>
<keyword evidence="3" id="KW-0560">Oxidoreductase</keyword>
<evidence type="ECO:0000256" key="3">
    <source>
        <dbReference type="ARBA" id="ARBA00023002"/>
    </source>
</evidence>
<dbReference type="GO" id="GO:0008667">
    <property type="term" value="F:2,3-dihydro-2,3-dihydroxybenzoate dehydrogenase activity"/>
    <property type="evidence" value="ECO:0007669"/>
    <property type="project" value="UniProtKB-UniRule"/>
</dbReference>
<dbReference type="InterPro" id="IPR002347">
    <property type="entry name" value="SDR_fam"/>
</dbReference>
<gene>
    <name evidence="11" type="primary">dhbA</name>
</gene>
<dbReference type="AlphaFoldDB" id="A0A385CI88"/>
<reference evidence="11" key="1">
    <citation type="submission" date="2017-09" db="EMBL/GenBank/DDBJ databases">
        <authorList>
            <person name="Ehlers B."/>
            <person name="Leendertz F.H."/>
        </authorList>
    </citation>
    <scope>NUCLEOTIDE SEQUENCE</scope>
    <source>
        <strain evidence="11">H1401</strain>
    </source>
</reference>
<evidence type="ECO:0000256" key="8">
    <source>
        <dbReference type="NCBIfam" id="TIGR04316"/>
    </source>
</evidence>
<evidence type="ECO:0000259" key="10">
    <source>
        <dbReference type="SMART" id="SM00822"/>
    </source>
</evidence>
<dbReference type="PROSITE" id="PS00061">
    <property type="entry name" value="ADH_SHORT"/>
    <property type="match status" value="1"/>
</dbReference>
<dbReference type="PANTHER" id="PTHR42760:SF115">
    <property type="entry name" value="3-OXOACYL-[ACYL-CARRIER-PROTEIN] REDUCTASE FABG"/>
    <property type="match status" value="1"/>
</dbReference>
<dbReference type="Pfam" id="PF00106">
    <property type="entry name" value="adh_short"/>
    <property type="match status" value="1"/>
</dbReference>
<dbReference type="NCBIfam" id="TIGR04316">
    <property type="entry name" value="dhbA_paeA"/>
    <property type="match status" value="1"/>
</dbReference>
<organism evidence="11">
    <name type="scientific">Bacillus siamensis</name>
    <dbReference type="NCBI Taxonomy" id="659243"/>
    <lineage>
        <taxon>Bacteria</taxon>
        <taxon>Bacillati</taxon>
        <taxon>Bacillota</taxon>
        <taxon>Bacilli</taxon>
        <taxon>Bacillales</taxon>
        <taxon>Bacillaceae</taxon>
        <taxon>Bacillus</taxon>
        <taxon>Bacillus amyloliquefaciens group</taxon>
    </lineage>
</organism>
<accession>A0A385CI88</accession>
<evidence type="ECO:0000313" key="11">
    <source>
        <dbReference type="EMBL" id="AXQ39872.1"/>
    </source>
</evidence>
<evidence type="ECO:0000256" key="4">
    <source>
        <dbReference type="ARBA" id="ARBA00023027"/>
    </source>
</evidence>
<dbReference type="InterPro" id="IPR057326">
    <property type="entry name" value="KR_dom"/>
</dbReference>
<evidence type="ECO:0000256" key="2">
    <source>
        <dbReference type="ARBA" id="ARBA00006484"/>
    </source>
</evidence>
<keyword evidence="4" id="KW-0520">NAD</keyword>
<dbReference type="PRINTS" id="PR00080">
    <property type="entry name" value="SDRFAMILY"/>
</dbReference>
<dbReference type="SUPFAM" id="SSF51735">
    <property type="entry name" value="NAD(P)-binding Rossmann-fold domains"/>
    <property type="match status" value="1"/>
</dbReference>
<evidence type="ECO:0000256" key="1">
    <source>
        <dbReference type="ARBA" id="ARBA00004924"/>
    </source>
</evidence>
<dbReference type="EMBL" id="MG009459">
    <property type="protein sequence ID" value="AXQ39872.1"/>
    <property type="molecule type" value="Genomic_DNA"/>
</dbReference>
<dbReference type="GO" id="GO:0016616">
    <property type="term" value="F:oxidoreductase activity, acting on the CH-OH group of donors, NAD or NADP as acceptor"/>
    <property type="evidence" value="ECO:0007669"/>
    <property type="project" value="TreeGrafter"/>
</dbReference>
<dbReference type="InterPro" id="IPR003560">
    <property type="entry name" value="DHB_DH"/>
</dbReference>
<dbReference type="PANTHER" id="PTHR42760">
    <property type="entry name" value="SHORT-CHAIN DEHYDROGENASES/REDUCTASES FAMILY MEMBER"/>
    <property type="match status" value="1"/>
</dbReference>
<dbReference type="InterPro" id="IPR036291">
    <property type="entry name" value="NAD(P)-bd_dom_sf"/>
</dbReference>
<protein>
    <recommendedName>
        <fullName evidence="7 8">2,3-dihydro-2,3-dihydroxybenzoate dehydrogenase</fullName>
        <ecNumber evidence="6 8">1.3.1.28</ecNumber>
    </recommendedName>
</protein>
<name>A0A385CI88_9BACI</name>
<evidence type="ECO:0000256" key="7">
    <source>
        <dbReference type="ARBA" id="ARBA00067530"/>
    </source>
</evidence>
<dbReference type="SMART" id="SM00822">
    <property type="entry name" value="PKS_KR"/>
    <property type="match status" value="1"/>
</dbReference>
<feature type="domain" description="Ketoreductase" evidence="10">
    <location>
        <begin position="9"/>
        <end position="190"/>
    </location>
</feature>
<evidence type="ECO:0000256" key="9">
    <source>
        <dbReference type="RuleBase" id="RU000363"/>
    </source>
</evidence>
<evidence type="ECO:0000256" key="6">
    <source>
        <dbReference type="ARBA" id="ARBA00066334"/>
    </source>
</evidence>
<sequence length="261" mass="27144">MDALGMKGKTAVVTGAAQGIGEATALALAEQGVNVAAIDTNEDLLPGLTDRLRQKGVQAQGFAADVSDSAAVNDIIAAVERDMGPIEILANVAGVLRPGPVQSLSDEDWDQTFSVNTTGVFHVSRAVSRYMIERQKGAIVTVGSNAAGDPRASMAAYAASKAAAAMFTKCLGLELAAHHIRCNIVSPGSTETDMQRALWRDENGAQDVIRGSLDTYKTGIPLQKLAKPSDIANAVLFLASEQASHITMHDLCVDGGATLGV</sequence>
<comment type="pathway">
    <text evidence="1">Siderophore biosynthesis.</text>
</comment>
<comment type="similarity">
    <text evidence="2 9">Belongs to the short-chain dehydrogenases/reductases (SDR) family.</text>
</comment>
<comment type="catalytic activity">
    <reaction evidence="5">
        <text>(2S,3S)-2,3-dihydroxy-2,3-dihydrobenzoate + NAD(+) = 2,3-dihydroxybenzoate + NADH + H(+)</text>
        <dbReference type="Rhea" id="RHEA:23824"/>
        <dbReference type="ChEBI" id="CHEBI:15378"/>
        <dbReference type="ChEBI" id="CHEBI:36654"/>
        <dbReference type="ChEBI" id="CHEBI:57540"/>
        <dbReference type="ChEBI" id="CHEBI:57945"/>
        <dbReference type="ChEBI" id="CHEBI:58764"/>
        <dbReference type="EC" id="1.3.1.28"/>
    </reaction>
</comment>
<proteinExistence type="inferred from homology"/>
<dbReference type="Gene3D" id="3.40.50.720">
    <property type="entry name" value="NAD(P)-binding Rossmann-like Domain"/>
    <property type="match status" value="1"/>
</dbReference>